<comment type="caution">
    <text evidence="1">The sequence shown here is derived from an EMBL/GenBank/DDBJ whole genome shotgun (WGS) entry which is preliminary data.</text>
</comment>
<accession>A0ABU7BST0</accession>
<keyword evidence="2" id="KW-1185">Reference proteome</keyword>
<evidence type="ECO:0000313" key="1">
    <source>
        <dbReference type="EMBL" id="MED6252613.1"/>
    </source>
</evidence>
<dbReference type="Proteomes" id="UP001345963">
    <property type="component" value="Unassembled WGS sequence"/>
</dbReference>
<gene>
    <name evidence="1" type="ORF">ATANTOWER_014216</name>
</gene>
<reference evidence="1 2" key="1">
    <citation type="submission" date="2021-07" db="EMBL/GenBank/DDBJ databases">
        <authorList>
            <person name="Palmer J.M."/>
        </authorList>
    </citation>
    <scope>NUCLEOTIDE SEQUENCE [LARGE SCALE GENOMIC DNA]</scope>
    <source>
        <strain evidence="1 2">AT_MEX2019</strain>
        <tissue evidence="1">Muscle</tissue>
    </source>
</reference>
<proteinExistence type="predicted"/>
<name>A0ABU7BST0_9TELE</name>
<evidence type="ECO:0000313" key="2">
    <source>
        <dbReference type="Proteomes" id="UP001345963"/>
    </source>
</evidence>
<sequence>MKPNCKIFVLETNCTLAASIAFERAARSCYYKARVVHFAVANRSVLTQCQGGMTTALKEKKLLLSINLERVLRSFLQYLMSGESFLSKKIQIESKIPYFHSQILYCSPTKL</sequence>
<dbReference type="EMBL" id="JAHUTI010061975">
    <property type="protein sequence ID" value="MED6252613.1"/>
    <property type="molecule type" value="Genomic_DNA"/>
</dbReference>
<organism evidence="1 2">
    <name type="scientific">Ataeniobius toweri</name>
    <dbReference type="NCBI Taxonomy" id="208326"/>
    <lineage>
        <taxon>Eukaryota</taxon>
        <taxon>Metazoa</taxon>
        <taxon>Chordata</taxon>
        <taxon>Craniata</taxon>
        <taxon>Vertebrata</taxon>
        <taxon>Euteleostomi</taxon>
        <taxon>Actinopterygii</taxon>
        <taxon>Neopterygii</taxon>
        <taxon>Teleostei</taxon>
        <taxon>Neoteleostei</taxon>
        <taxon>Acanthomorphata</taxon>
        <taxon>Ovalentaria</taxon>
        <taxon>Atherinomorphae</taxon>
        <taxon>Cyprinodontiformes</taxon>
        <taxon>Goodeidae</taxon>
        <taxon>Ataeniobius</taxon>
    </lineage>
</organism>
<protein>
    <submittedName>
        <fullName evidence="1">Uncharacterized protein</fullName>
    </submittedName>
</protein>